<proteinExistence type="inferred from homology"/>
<dbReference type="SUPFAM" id="SSF55248">
    <property type="entry name" value="PCD-like"/>
    <property type="match status" value="1"/>
</dbReference>
<reference evidence="7" key="1">
    <citation type="submission" date="2016-10" db="EMBL/GenBank/DDBJ databases">
        <authorList>
            <person name="Varghese N."/>
            <person name="Submissions S."/>
        </authorList>
    </citation>
    <scope>NUCLEOTIDE SEQUENCE [LARGE SCALE GENOMIC DNA]</scope>
    <source>
        <strain evidence="7">CGMCC 4.3147</strain>
    </source>
</reference>
<dbReference type="STRING" id="380244.SAMN05216298_1222"/>
<evidence type="ECO:0000256" key="3">
    <source>
        <dbReference type="ARBA" id="ARBA00013252"/>
    </source>
</evidence>
<dbReference type="NCBIfam" id="NF002017">
    <property type="entry name" value="PRK00823.1-2"/>
    <property type="match status" value="1"/>
</dbReference>
<evidence type="ECO:0000256" key="1">
    <source>
        <dbReference type="ARBA" id="ARBA00001554"/>
    </source>
</evidence>
<name>A0A1G9E0S6_9ACTN</name>
<dbReference type="EMBL" id="FNGF01000001">
    <property type="protein sequence ID" value="SDK69688.1"/>
    <property type="molecule type" value="Genomic_DNA"/>
</dbReference>
<dbReference type="GO" id="GO:0006729">
    <property type="term" value="P:tetrahydrobiopterin biosynthetic process"/>
    <property type="evidence" value="ECO:0007669"/>
    <property type="project" value="InterPro"/>
</dbReference>
<evidence type="ECO:0000313" key="6">
    <source>
        <dbReference type="EMBL" id="SDK69688.1"/>
    </source>
</evidence>
<dbReference type="Proteomes" id="UP000198662">
    <property type="component" value="Unassembled WGS sequence"/>
</dbReference>
<dbReference type="Pfam" id="PF01329">
    <property type="entry name" value="Pterin_4a"/>
    <property type="match status" value="1"/>
</dbReference>
<dbReference type="AlphaFoldDB" id="A0A1G9E0S6"/>
<dbReference type="CDD" id="cd00488">
    <property type="entry name" value="PCD_DCoH"/>
    <property type="match status" value="1"/>
</dbReference>
<evidence type="ECO:0000256" key="4">
    <source>
        <dbReference type="ARBA" id="ARBA00021735"/>
    </source>
</evidence>
<dbReference type="Gene3D" id="3.30.1360.20">
    <property type="entry name" value="Transcriptional coactivator/pterin dehydratase"/>
    <property type="match status" value="1"/>
</dbReference>
<dbReference type="PANTHER" id="PTHR12599:SF0">
    <property type="entry name" value="PTERIN-4-ALPHA-CARBINOLAMINE DEHYDRATASE"/>
    <property type="match status" value="1"/>
</dbReference>
<protein>
    <recommendedName>
        <fullName evidence="4">Putative pterin-4-alpha-carbinolamine dehydratase</fullName>
        <ecNumber evidence="3">4.2.1.96</ecNumber>
    </recommendedName>
</protein>
<keyword evidence="5" id="KW-0456">Lyase</keyword>
<dbReference type="InterPro" id="IPR036428">
    <property type="entry name" value="PCD_sf"/>
</dbReference>
<accession>A0A1G9E0S6</accession>
<dbReference type="EC" id="4.2.1.96" evidence="3"/>
<sequence length="96" mass="10362">MSDQPLTEGEIDLALSDLPGWSHANDRLERTWTFPGHLQALAAATGVGLLSERRDHHADLTVNYDKLRVSVTSHSAGDKVSAKDTDLARAVSDLLG</sequence>
<evidence type="ECO:0000256" key="2">
    <source>
        <dbReference type="ARBA" id="ARBA00006472"/>
    </source>
</evidence>
<evidence type="ECO:0000256" key="5">
    <source>
        <dbReference type="ARBA" id="ARBA00023239"/>
    </source>
</evidence>
<comment type="similarity">
    <text evidence="2">Belongs to the pterin-4-alpha-carbinolamine dehydratase family.</text>
</comment>
<evidence type="ECO:0000313" key="7">
    <source>
        <dbReference type="Proteomes" id="UP000198662"/>
    </source>
</evidence>
<gene>
    <name evidence="6" type="ORF">SAMN05216298_1222</name>
</gene>
<dbReference type="PANTHER" id="PTHR12599">
    <property type="entry name" value="PTERIN-4-ALPHA-CARBINOLAMINE DEHYDRATASE"/>
    <property type="match status" value="1"/>
</dbReference>
<dbReference type="RefSeq" id="WP_091044357.1">
    <property type="nucleotide sequence ID" value="NZ_FNGF01000001.1"/>
</dbReference>
<dbReference type="InterPro" id="IPR001533">
    <property type="entry name" value="Pterin_deHydtase"/>
</dbReference>
<dbReference type="GO" id="GO:0008124">
    <property type="term" value="F:4-alpha-hydroxytetrahydrobiopterin dehydratase activity"/>
    <property type="evidence" value="ECO:0007669"/>
    <property type="project" value="UniProtKB-EC"/>
</dbReference>
<dbReference type="OrthoDB" id="15077at2"/>
<keyword evidence="7" id="KW-1185">Reference proteome</keyword>
<comment type="catalytic activity">
    <reaction evidence="1">
        <text>(4aS,6R)-4a-hydroxy-L-erythro-5,6,7,8-tetrahydrobiopterin = (6R)-L-erythro-6,7-dihydrobiopterin + H2O</text>
        <dbReference type="Rhea" id="RHEA:11920"/>
        <dbReference type="ChEBI" id="CHEBI:15377"/>
        <dbReference type="ChEBI" id="CHEBI:15642"/>
        <dbReference type="ChEBI" id="CHEBI:43120"/>
        <dbReference type="EC" id="4.2.1.96"/>
    </reaction>
</comment>
<organism evidence="6 7">
    <name type="scientific">Glycomyces sambucus</name>
    <dbReference type="NCBI Taxonomy" id="380244"/>
    <lineage>
        <taxon>Bacteria</taxon>
        <taxon>Bacillati</taxon>
        <taxon>Actinomycetota</taxon>
        <taxon>Actinomycetes</taxon>
        <taxon>Glycomycetales</taxon>
        <taxon>Glycomycetaceae</taxon>
        <taxon>Glycomyces</taxon>
    </lineage>
</organism>